<dbReference type="EMBL" id="BGPR01031766">
    <property type="protein sequence ID" value="GBO04994.1"/>
    <property type="molecule type" value="Genomic_DNA"/>
</dbReference>
<reference evidence="4 5" key="1">
    <citation type="journal article" date="2019" name="Sci. Rep.">
        <title>Orb-weaving spider Araneus ventricosus genome elucidates the spidroin gene catalogue.</title>
        <authorList>
            <person name="Kono N."/>
            <person name="Nakamura H."/>
            <person name="Ohtoshi R."/>
            <person name="Moran D.A.P."/>
            <person name="Shinohara A."/>
            <person name="Yoshida Y."/>
            <person name="Fujiwara M."/>
            <person name="Mori M."/>
            <person name="Tomita M."/>
            <person name="Arakawa K."/>
        </authorList>
    </citation>
    <scope>NUCLEOTIDE SEQUENCE [LARGE SCALE GENOMIC DNA]</scope>
</reference>
<accession>A0A4Y2TZ47</accession>
<evidence type="ECO:0000256" key="1">
    <source>
        <dbReference type="ARBA" id="ARBA00022801"/>
    </source>
</evidence>
<evidence type="ECO:0000256" key="2">
    <source>
        <dbReference type="ARBA" id="ARBA00022806"/>
    </source>
</evidence>
<sequence length="139" mass="16246">MFVYLSVSLQNRLLNLELPNLVQEYIHRVGRTARGANGQGTALLFLRPEEIGFVRCLQRFTSITTIGIDWNQLRQDIEENYFDLVNSNYHFKHAAKEAYTAYLRAYRSHQLKKIFDETTLNLEAVAKTFGFRRPPYVTI</sequence>
<protein>
    <submittedName>
        <fullName evidence="4">ATP-dependent RNA helicase DDX18</fullName>
    </submittedName>
</protein>
<gene>
    <name evidence="4" type="primary">Ddx18_1</name>
    <name evidence="4" type="ORF">AVEN_135089_1</name>
</gene>
<feature type="domain" description="ATP-dependent rRNA helicase SPB4-like C-terminal extension" evidence="3">
    <location>
        <begin position="76"/>
        <end position="139"/>
    </location>
</feature>
<name>A0A4Y2TZ47_ARAVE</name>
<dbReference type="GO" id="GO:0016787">
    <property type="term" value="F:hydrolase activity"/>
    <property type="evidence" value="ECO:0007669"/>
    <property type="project" value="UniProtKB-KW"/>
</dbReference>
<keyword evidence="2 4" id="KW-0547">Nucleotide-binding</keyword>
<dbReference type="OrthoDB" id="10259640at2759"/>
<dbReference type="AlphaFoldDB" id="A0A4Y2TZ47"/>
<dbReference type="SMART" id="SM01178">
    <property type="entry name" value="DUF4217"/>
    <property type="match status" value="1"/>
</dbReference>
<dbReference type="InterPro" id="IPR025313">
    <property type="entry name" value="SPB4-like_CTE"/>
</dbReference>
<evidence type="ECO:0000313" key="4">
    <source>
        <dbReference type="EMBL" id="GBO04994.1"/>
    </source>
</evidence>
<dbReference type="Gene3D" id="3.40.50.300">
    <property type="entry name" value="P-loop containing nucleotide triphosphate hydrolases"/>
    <property type="match status" value="1"/>
</dbReference>
<proteinExistence type="predicted"/>
<dbReference type="SUPFAM" id="SSF52540">
    <property type="entry name" value="P-loop containing nucleoside triphosphate hydrolases"/>
    <property type="match status" value="1"/>
</dbReference>
<dbReference type="InterPro" id="IPR027417">
    <property type="entry name" value="P-loop_NTPase"/>
</dbReference>
<dbReference type="Proteomes" id="UP000499080">
    <property type="component" value="Unassembled WGS sequence"/>
</dbReference>
<organism evidence="4 5">
    <name type="scientific">Araneus ventricosus</name>
    <name type="common">Orbweaver spider</name>
    <name type="synonym">Epeira ventricosa</name>
    <dbReference type="NCBI Taxonomy" id="182803"/>
    <lineage>
        <taxon>Eukaryota</taxon>
        <taxon>Metazoa</taxon>
        <taxon>Ecdysozoa</taxon>
        <taxon>Arthropoda</taxon>
        <taxon>Chelicerata</taxon>
        <taxon>Arachnida</taxon>
        <taxon>Araneae</taxon>
        <taxon>Araneomorphae</taxon>
        <taxon>Entelegynae</taxon>
        <taxon>Araneoidea</taxon>
        <taxon>Araneidae</taxon>
        <taxon>Araneus</taxon>
    </lineage>
</organism>
<keyword evidence="5" id="KW-1185">Reference proteome</keyword>
<dbReference type="GO" id="GO:0004386">
    <property type="term" value="F:helicase activity"/>
    <property type="evidence" value="ECO:0007669"/>
    <property type="project" value="UniProtKB-KW"/>
</dbReference>
<evidence type="ECO:0000313" key="5">
    <source>
        <dbReference type="Proteomes" id="UP000499080"/>
    </source>
</evidence>
<evidence type="ECO:0000259" key="3">
    <source>
        <dbReference type="SMART" id="SM01178"/>
    </source>
</evidence>
<keyword evidence="2 4" id="KW-0347">Helicase</keyword>
<keyword evidence="1" id="KW-0378">Hydrolase</keyword>
<comment type="caution">
    <text evidence="4">The sequence shown here is derived from an EMBL/GenBank/DDBJ whole genome shotgun (WGS) entry which is preliminary data.</text>
</comment>
<keyword evidence="2 4" id="KW-0067">ATP-binding</keyword>
<dbReference type="Pfam" id="PF13959">
    <property type="entry name" value="CTE_SPB4"/>
    <property type="match status" value="1"/>
</dbReference>